<comment type="similarity">
    <text evidence="1">Belongs to the SMG9 family.</text>
</comment>
<evidence type="ECO:0000256" key="2">
    <source>
        <dbReference type="ARBA" id="ARBA00023161"/>
    </source>
</evidence>
<sequence>MPDKRFRDNNKRRDRKKNESSSSKPFLQAPIILDRRERPEQTTYSPTAPTSRHHEAVDTPSAAHTSVRREPPSEVDANATCIPFWRRSSKFNADTILKHLTDYPGHFVIGIIGKQGVGKSTILSHFTQDPEHAFPSQDNEQFLYQGHKTDGIDMYITPERAILLDTEPILSWTLLDNALGHGSLGGLHPDVWLEMESLYNMIFLISVCNSVLVVNDGPEMDMDVLRLIQRAEMLKFCIPDFPLLVGQQDMHHYPDIVFVCNKCHKNEFTYRNYNALQAILTSFFETSQLKTRGLVSLGDVLPLYKTGQASEANLFFLPQQDDIDSLHDLVSALRDQVIAGPRRPGKKGQVSEKDWFRNAIKTYEVVRKSEYIMEYLQVVRKLRDA</sequence>
<dbReference type="Gene3D" id="3.40.50.300">
    <property type="entry name" value="P-loop containing nucleotide triphosphate hydrolases"/>
    <property type="match status" value="1"/>
</dbReference>
<keyword evidence="2" id="KW-0866">Nonsense-mediated mRNA decay</keyword>
<proteinExistence type="inferred from homology"/>
<feature type="compositionally biased region" description="Basic and acidic residues" evidence="3">
    <location>
        <begin position="1"/>
        <end position="19"/>
    </location>
</feature>
<dbReference type="InterPro" id="IPR039177">
    <property type="entry name" value="SMG9"/>
</dbReference>
<accession>A0A8H4F2M6</accession>
<reference evidence="4 5" key="1">
    <citation type="submission" date="2019-09" db="EMBL/GenBank/DDBJ databases">
        <authorList>
            <consortium name="DOE Joint Genome Institute"/>
            <person name="Mondo S.J."/>
            <person name="Navarro-Mendoza M.I."/>
            <person name="Perez-Arques C."/>
            <person name="Panchal S."/>
            <person name="Nicolas F.E."/>
            <person name="Ganguly P."/>
            <person name="Pangilinan J."/>
            <person name="Grigoriev I."/>
            <person name="Heitman J."/>
            <person name="Sanya K."/>
            <person name="Garre V."/>
        </authorList>
    </citation>
    <scope>NUCLEOTIDE SEQUENCE [LARGE SCALE GENOMIC DNA]</scope>
    <source>
        <strain evidence="4 5">MU402</strain>
    </source>
</reference>
<dbReference type="InterPro" id="IPR027417">
    <property type="entry name" value="P-loop_NTPase"/>
</dbReference>
<dbReference type="AlphaFoldDB" id="A0A8H4F2M6"/>
<dbReference type="Proteomes" id="UP000469890">
    <property type="component" value="Unassembled WGS sequence"/>
</dbReference>
<comment type="caution">
    <text evidence="4">The sequence shown here is derived from an EMBL/GenBank/DDBJ whole genome shotgun (WGS) entry which is preliminary data.</text>
</comment>
<feature type="compositionally biased region" description="Polar residues" evidence="3">
    <location>
        <begin position="41"/>
        <end position="50"/>
    </location>
</feature>
<dbReference type="SUPFAM" id="SSF52540">
    <property type="entry name" value="P-loop containing nucleoside triphosphate hydrolases"/>
    <property type="match status" value="1"/>
</dbReference>
<evidence type="ECO:0000313" key="5">
    <source>
        <dbReference type="Proteomes" id="UP000469890"/>
    </source>
</evidence>
<feature type="region of interest" description="Disordered" evidence="3">
    <location>
        <begin position="1"/>
        <end position="73"/>
    </location>
</feature>
<evidence type="ECO:0000256" key="1">
    <source>
        <dbReference type="ARBA" id="ARBA00007712"/>
    </source>
</evidence>
<dbReference type="PANTHER" id="PTHR14270">
    <property type="entry name" value="NONSENSE-MEDIATED MRNA DECAY FACTOR SMG9"/>
    <property type="match status" value="1"/>
</dbReference>
<evidence type="ECO:0000313" key="4">
    <source>
        <dbReference type="EMBL" id="KAF1803791.1"/>
    </source>
</evidence>
<organism evidence="4 5">
    <name type="scientific">Mucor circinelloides f. lusitanicus</name>
    <name type="common">Mucor racemosus var. lusitanicus</name>
    <dbReference type="NCBI Taxonomy" id="29924"/>
    <lineage>
        <taxon>Eukaryota</taxon>
        <taxon>Fungi</taxon>
        <taxon>Fungi incertae sedis</taxon>
        <taxon>Mucoromycota</taxon>
        <taxon>Mucoromycotina</taxon>
        <taxon>Mucoromycetes</taxon>
        <taxon>Mucorales</taxon>
        <taxon>Mucorineae</taxon>
        <taxon>Mucoraceae</taxon>
        <taxon>Mucor</taxon>
    </lineage>
</organism>
<dbReference type="GO" id="GO:0000184">
    <property type="term" value="P:nuclear-transcribed mRNA catabolic process, nonsense-mediated decay"/>
    <property type="evidence" value="ECO:0007669"/>
    <property type="project" value="UniProtKB-KW"/>
</dbReference>
<gene>
    <name evidence="4" type="ORF">FB192DRAFT_1369794</name>
</gene>
<evidence type="ECO:0008006" key="6">
    <source>
        <dbReference type="Google" id="ProtNLM"/>
    </source>
</evidence>
<dbReference type="EMBL" id="JAAECE010000003">
    <property type="protein sequence ID" value="KAF1803791.1"/>
    <property type="molecule type" value="Genomic_DNA"/>
</dbReference>
<name>A0A8H4F2M6_MUCCL</name>
<dbReference type="PANTHER" id="PTHR14270:SF0">
    <property type="entry name" value="NONSENSE-MEDIATED MRNA DECAY FACTOR SMG9"/>
    <property type="match status" value="1"/>
</dbReference>
<evidence type="ECO:0000256" key="3">
    <source>
        <dbReference type="SAM" id="MobiDB-lite"/>
    </source>
</evidence>
<protein>
    <recommendedName>
        <fullName evidence="6">Protein SMG9</fullName>
    </recommendedName>
</protein>